<organism evidence="1 2">
    <name type="scientific">Dallia pectoralis</name>
    <name type="common">Alaska blackfish</name>
    <dbReference type="NCBI Taxonomy" id="75939"/>
    <lineage>
        <taxon>Eukaryota</taxon>
        <taxon>Metazoa</taxon>
        <taxon>Chordata</taxon>
        <taxon>Craniata</taxon>
        <taxon>Vertebrata</taxon>
        <taxon>Euteleostomi</taxon>
        <taxon>Actinopterygii</taxon>
        <taxon>Neopterygii</taxon>
        <taxon>Teleostei</taxon>
        <taxon>Protacanthopterygii</taxon>
        <taxon>Esociformes</taxon>
        <taxon>Umbridae</taxon>
        <taxon>Dallia</taxon>
    </lineage>
</organism>
<keyword evidence="2" id="KW-1185">Reference proteome</keyword>
<name>A0ACC2FC55_DALPE</name>
<reference evidence="1" key="1">
    <citation type="submission" date="2021-05" db="EMBL/GenBank/DDBJ databases">
        <authorList>
            <person name="Pan Q."/>
            <person name="Jouanno E."/>
            <person name="Zahm M."/>
            <person name="Klopp C."/>
            <person name="Cabau C."/>
            <person name="Louis A."/>
            <person name="Berthelot C."/>
            <person name="Parey E."/>
            <person name="Roest Crollius H."/>
            <person name="Montfort J."/>
            <person name="Robinson-Rechavi M."/>
            <person name="Bouchez O."/>
            <person name="Lampietro C."/>
            <person name="Lopez Roques C."/>
            <person name="Donnadieu C."/>
            <person name="Postlethwait J."/>
            <person name="Bobe J."/>
            <person name="Dillon D."/>
            <person name="Chandos A."/>
            <person name="von Hippel F."/>
            <person name="Guiguen Y."/>
        </authorList>
    </citation>
    <scope>NUCLEOTIDE SEQUENCE</scope>
    <source>
        <strain evidence="1">YG-Jan2019</strain>
    </source>
</reference>
<accession>A0ACC2FC55</accession>
<evidence type="ECO:0000313" key="2">
    <source>
        <dbReference type="Proteomes" id="UP001157502"/>
    </source>
</evidence>
<dbReference type="EMBL" id="CM055757">
    <property type="protein sequence ID" value="KAJ7988929.1"/>
    <property type="molecule type" value="Genomic_DNA"/>
</dbReference>
<dbReference type="Proteomes" id="UP001157502">
    <property type="component" value="Chromosome 30"/>
</dbReference>
<gene>
    <name evidence="1" type="ORF">DPEC_G00314290</name>
</gene>
<evidence type="ECO:0000313" key="1">
    <source>
        <dbReference type="EMBL" id="KAJ7988929.1"/>
    </source>
</evidence>
<sequence>MIKRDDRSDGLCCCDVRDSMGFHLQGVIDNTASFQHCDFCLKQSIGLQVMSMEIDDAYYDNTTTDNYDYDDNETEYICEKNPNRATEIIIQTYVHSAICAFGLCGNALVVVTYCFYKKTKTMTDVYLMNVAVADLLFIVALPLIIYNEQHDWSMGTVACKALRGAYSVNLYCGMLLLACISGDRYLSIVQARRYFGLRSRTLVYSRLICLAVWLVAVALSVPTVIYSEQFTENNLVGESVTVCQAKFSEDNTAQLIKVLVPSLQVAVGFFLPLFVMVVCYSVIAGTLLKTQNTQRHKAVRVVLVVVVVFILCHLPYNVSLLYQTVVLFQQKECDAARLVLTVLAVTRSLAYLHCCLNPILYAFIGVKFRSQFRTILEDLWCLGRKFIYPTGRSSRVTSELYLGAFKSGSGSNNENGSSFTM</sequence>
<proteinExistence type="predicted"/>
<protein>
    <submittedName>
        <fullName evidence="1">Uncharacterized protein</fullName>
    </submittedName>
</protein>
<comment type="caution">
    <text evidence="1">The sequence shown here is derived from an EMBL/GenBank/DDBJ whole genome shotgun (WGS) entry which is preliminary data.</text>
</comment>